<comment type="caution">
    <text evidence="1">The sequence shown here is derived from an EMBL/GenBank/DDBJ whole genome shotgun (WGS) entry which is preliminary data.</text>
</comment>
<dbReference type="EMBL" id="JAEAOA010001492">
    <property type="protein sequence ID" value="KAK3606004.1"/>
    <property type="molecule type" value="Genomic_DNA"/>
</dbReference>
<dbReference type="Proteomes" id="UP001195483">
    <property type="component" value="Unassembled WGS sequence"/>
</dbReference>
<evidence type="ECO:0000313" key="2">
    <source>
        <dbReference type="Proteomes" id="UP001195483"/>
    </source>
</evidence>
<proteinExistence type="predicted"/>
<reference evidence="1" key="2">
    <citation type="journal article" date="2021" name="Genome Biol. Evol.">
        <title>Developing a high-quality reference genome for a parasitic bivalve with doubly uniparental inheritance (Bivalvia: Unionida).</title>
        <authorList>
            <person name="Smith C.H."/>
        </authorList>
    </citation>
    <scope>NUCLEOTIDE SEQUENCE</scope>
    <source>
        <strain evidence="1">CHS0354</strain>
        <tissue evidence="1">Mantle</tissue>
    </source>
</reference>
<protein>
    <submittedName>
        <fullName evidence="1">Uncharacterized protein</fullName>
    </submittedName>
</protein>
<organism evidence="1 2">
    <name type="scientific">Potamilus streckersoni</name>
    <dbReference type="NCBI Taxonomy" id="2493646"/>
    <lineage>
        <taxon>Eukaryota</taxon>
        <taxon>Metazoa</taxon>
        <taxon>Spiralia</taxon>
        <taxon>Lophotrochozoa</taxon>
        <taxon>Mollusca</taxon>
        <taxon>Bivalvia</taxon>
        <taxon>Autobranchia</taxon>
        <taxon>Heteroconchia</taxon>
        <taxon>Palaeoheterodonta</taxon>
        <taxon>Unionida</taxon>
        <taxon>Unionoidea</taxon>
        <taxon>Unionidae</taxon>
        <taxon>Ambleminae</taxon>
        <taxon>Lampsilini</taxon>
        <taxon>Potamilus</taxon>
    </lineage>
</organism>
<evidence type="ECO:0000313" key="1">
    <source>
        <dbReference type="EMBL" id="KAK3606004.1"/>
    </source>
</evidence>
<reference evidence="1" key="3">
    <citation type="submission" date="2023-05" db="EMBL/GenBank/DDBJ databases">
        <authorList>
            <person name="Smith C.H."/>
        </authorList>
    </citation>
    <scope>NUCLEOTIDE SEQUENCE</scope>
    <source>
        <strain evidence="1">CHS0354</strain>
        <tissue evidence="1">Mantle</tissue>
    </source>
</reference>
<keyword evidence="2" id="KW-1185">Reference proteome</keyword>
<accession>A0AAE0T9U6</accession>
<name>A0AAE0T9U6_9BIVA</name>
<gene>
    <name evidence="1" type="ORF">CHS0354_025036</name>
</gene>
<sequence>MDDVNFIGIWVTKHTENGSINVKYSIHEAIAGSTVYVLHLFVPQNCYTTVLYDNQGRQLILCTSIHSRMTADFMHVPDSQERQLILSISIQSRPPDDTFGPNTIRIFTSPPLESAIVLSLVVLHPTS</sequence>
<dbReference type="AlphaFoldDB" id="A0AAE0T9U6"/>
<reference evidence="1" key="1">
    <citation type="journal article" date="2021" name="Genome Biol. Evol.">
        <title>A High-Quality Reference Genome for a Parasitic Bivalve with Doubly Uniparental Inheritance (Bivalvia: Unionida).</title>
        <authorList>
            <person name="Smith C.H."/>
        </authorList>
    </citation>
    <scope>NUCLEOTIDE SEQUENCE</scope>
    <source>
        <strain evidence="1">CHS0354</strain>
    </source>
</reference>